<proteinExistence type="predicted"/>
<accession>D2UDE7</accession>
<dbReference type="GO" id="GO:0009306">
    <property type="term" value="P:protein secretion"/>
    <property type="evidence" value="ECO:0007669"/>
    <property type="project" value="InterPro"/>
</dbReference>
<dbReference type="Gene3D" id="1.10.150.630">
    <property type="match status" value="1"/>
</dbReference>
<feature type="domain" description="Hypersensitivity response secretion-like HrpJ" evidence="2">
    <location>
        <begin position="157"/>
        <end position="228"/>
    </location>
</feature>
<evidence type="ECO:0000313" key="4">
    <source>
        <dbReference type="Proteomes" id="UP000001890"/>
    </source>
</evidence>
<reference evidence="3 4" key="1">
    <citation type="journal article" date="2009" name="BMC Genomics">
        <title>The complete genome sequence of Xanthomonas albilineans provides new insights into the reductive genome evolution of the xylem-limited Xanthomonadaceae.</title>
        <authorList>
            <person name="Pieretti I."/>
            <person name="Royer M."/>
            <person name="Barbe V."/>
            <person name="Carrere S."/>
            <person name="Koebnik R."/>
            <person name="Cociancich S."/>
            <person name="Couloux A."/>
            <person name="Darrasse A."/>
            <person name="Gouzy J."/>
            <person name="Jacques M.A."/>
            <person name="Lauber E."/>
            <person name="Manceau C."/>
            <person name="Mangenot S."/>
            <person name="Poussier S."/>
            <person name="Segurens B."/>
            <person name="Szurek B."/>
            <person name="Verdier V."/>
            <person name="Arlat M."/>
            <person name="Rott P."/>
        </authorList>
    </citation>
    <scope>NUCLEOTIDE SEQUENCE [LARGE SCALE GENOMIC DNA]</scope>
    <source>
        <strain evidence="4">GPE PC73 / CFBP 7063</strain>
    </source>
</reference>
<dbReference type="eggNOG" id="ENOG502ZABZ">
    <property type="taxonomic scope" value="Bacteria"/>
</dbReference>
<dbReference type="KEGG" id="xal:XALC_1492"/>
<dbReference type="AlphaFoldDB" id="D2UDE7"/>
<dbReference type="InterPro" id="IPR003520">
    <property type="entry name" value="Invas_InvE"/>
</dbReference>
<feature type="domain" description="Hypersensitivity response secretion-like HrpJ" evidence="2">
    <location>
        <begin position="50"/>
        <end position="132"/>
    </location>
</feature>
<gene>
    <name evidence="3" type="primary">xsaP</name>
    <name evidence="3" type="ordered locus">XALc_1492</name>
</gene>
<organism evidence="3 4">
    <name type="scientific">Xanthomonas albilineans (strain GPE PC73 / CFBP 7063)</name>
    <dbReference type="NCBI Taxonomy" id="380358"/>
    <lineage>
        <taxon>Bacteria</taxon>
        <taxon>Pseudomonadati</taxon>
        <taxon>Pseudomonadota</taxon>
        <taxon>Gammaproteobacteria</taxon>
        <taxon>Lysobacterales</taxon>
        <taxon>Lysobacteraceae</taxon>
        <taxon>Xanthomonas</taxon>
    </lineage>
</organism>
<evidence type="ECO:0000313" key="3">
    <source>
        <dbReference type="EMBL" id="CBA15997.1"/>
    </source>
</evidence>
<dbReference type="RefSeq" id="WP_012916000.1">
    <property type="nucleotide sequence ID" value="NC_013722.1"/>
</dbReference>
<name>D2UDE7_XANAP</name>
<dbReference type="GO" id="GO:0019867">
    <property type="term" value="C:outer membrane"/>
    <property type="evidence" value="ECO:0007669"/>
    <property type="project" value="InterPro"/>
</dbReference>
<dbReference type="EMBL" id="FP565176">
    <property type="protein sequence ID" value="CBA15997.1"/>
    <property type="molecule type" value="Genomic_DNA"/>
</dbReference>
<dbReference type="OrthoDB" id="7028879at2"/>
<sequence length="371" mass="41292">MQGINSLAMEPRIDNTVSGGAIVEGVYRNASGQATAVTVESPEMELYALQEDLGMMLAQSARRKDVERMRSRVSDETELILEEDRENRLASLARVVKSRNQSLREFLRQARGLFPDDSDLVLALRSRRRMVGTASDEEAEATNATDGTNGANALDGTGEARLLDSAIRKVFKEGNVRNIKAGINAARQARHFGERLNLCARMMRVIYREFLDFADALPDLYDDWISRFAYDQRVGLAHYIGGTLIADRRAQDPSCEQAVFSSLFAQCDVLRMMTAAEHLFAQIMHDSATVESRVLLEQHLAGLLTTMMREPSQVKLAVASLCMQVKALTARERFVQRVYCAFAALPAALYPDATCREAILVDILDLTTPCF</sequence>
<dbReference type="Pfam" id="PF07201">
    <property type="entry name" value="HrpJ"/>
    <property type="match status" value="2"/>
</dbReference>
<dbReference type="PRINTS" id="PR01344">
    <property type="entry name" value="INVEPROTEIN"/>
</dbReference>
<dbReference type="STRING" id="380358.XALC_1492"/>
<dbReference type="Proteomes" id="UP000001890">
    <property type="component" value="Chromosome"/>
</dbReference>
<dbReference type="GeneID" id="57876795"/>
<dbReference type="SUPFAM" id="SSF140591">
    <property type="entry name" value="Type III secretion system domain"/>
    <property type="match status" value="1"/>
</dbReference>
<keyword evidence="4" id="KW-1185">Reference proteome</keyword>
<feature type="region of interest" description="Disordered" evidence="1">
    <location>
        <begin position="133"/>
        <end position="154"/>
    </location>
</feature>
<dbReference type="InterPro" id="IPR010812">
    <property type="entry name" value="HrpJ-like"/>
</dbReference>
<protein>
    <submittedName>
        <fullName evidence="3">Probable xanthomonas secretion apparatus protein</fullName>
    </submittedName>
</protein>
<feature type="compositionally biased region" description="Polar residues" evidence="1">
    <location>
        <begin position="142"/>
        <end position="151"/>
    </location>
</feature>
<evidence type="ECO:0000256" key="1">
    <source>
        <dbReference type="SAM" id="MobiDB-lite"/>
    </source>
</evidence>
<evidence type="ECO:0000259" key="2">
    <source>
        <dbReference type="Pfam" id="PF07201"/>
    </source>
</evidence>